<dbReference type="InterPro" id="IPR029063">
    <property type="entry name" value="SAM-dependent_MTases_sf"/>
</dbReference>
<dbReference type="SUPFAM" id="SSF53335">
    <property type="entry name" value="S-adenosyl-L-methionine-dependent methyltransferases"/>
    <property type="match status" value="1"/>
</dbReference>
<keyword evidence="1" id="KW-0489">Methyltransferase</keyword>
<organism evidence="1 2">
    <name type="scientific">Actinocrinis puniceicyclus</name>
    <dbReference type="NCBI Taxonomy" id="977794"/>
    <lineage>
        <taxon>Bacteria</taxon>
        <taxon>Bacillati</taxon>
        <taxon>Actinomycetota</taxon>
        <taxon>Actinomycetes</taxon>
        <taxon>Catenulisporales</taxon>
        <taxon>Actinospicaceae</taxon>
        <taxon>Actinocrinis</taxon>
    </lineage>
</organism>
<dbReference type="Proteomes" id="UP000677913">
    <property type="component" value="Unassembled WGS sequence"/>
</dbReference>
<dbReference type="Pfam" id="PF13578">
    <property type="entry name" value="Methyltransf_24"/>
    <property type="match status" value="1"/>
</dbReference>
<evidence type="ECO:0000313" key="1">
    <source>
        <dbReference type="EMBL" id="MBS2964525.1"/>
    </source>
</evidence>
<keyword evidence="1" id="KW-0808">Transferase</keyword>
<proteinExistence type="predicted"/>
<gene>
    <name evidence="1" type="ORF">KGA66_15815</name>
</gene>
<dbReference type="GO" id="GO:0032259">
    <property type="term" value="P:methylation"/>
    <property type="evidence" value="ECO:0007669"/>
    <property type="project" value="UniProtKB-KW"/>
</dbReference>
<comment type="caution">
    <text evidence="1">The sequence shown here is derived from an EMBL/GenBank/DDBJ whole genome shotgun (WGS) entry which is preliminary data.</text>
</comment>
<dbReference type="RefSeq" id="WP_211468886.1">
    <property type="nucleotide sequence ID" value="NZ_JAGSXH010000052.1"/>
</dbReference>
<evidence type="ECO:0000313" key="2">
    <source>
        <dbReference type="Proteomes" id="UP000677913"/>
    </source>
</evidence>
<reference evidence="1" key="1">
    <citation type="submission" date="2021-04" db="EMBL/GenBank/DDBJ databases">
        <title>Genome based classification of Actinospica acidithermotolerans sp. nov., an actinobacterium isolated from an Indonesian hot spring.</title>
        <authorList>
            <person name="Kusuma A.B."/>
            <person name="Putra K.E."/>
            <person name="Nafisah S."/>
            <person name="Loh J."/>
            <person name="Nouioui I."/>
            <person name="Goodfellow M."/>
        </authorList>
    </citation>
    <scope>NUCLEOTIDE SEQUENCE</scope>
    <source>
        <strain evidence="1">DSM 45618</strain>
    </source>
</reference>
<dbReference type="EMBL" id="JAGSXH010000052">
    <property type="protein sequence ID" value="MBS2964525.1"/>
    <property type="molecule type" value="Genomic_DNA"/>
</dbReference>
<dbReference type="GO" id="GO:0008168">
    <property type="term" value="F:methyltransferase activity"/>
    <property type="evidence" value="ECO:0007669"/>
    <property type="project" value="UniProtKB-KW"/>
</dbReference>
<name>A0A8J8BDI7_9ACTN</name>
<dbReference type="AlphaFoldDB" id="A0A8J8BDI7"/>
<accession>A0A8J8BDI7</accession>
<protein>
    <submittedName>
        <fullName evidence="1">Class I SAM-dependent methyltransferase</fullName>
    </submittedName>
</protein>
<dbReference type="Gene3D" id="3.40.50.150">
    <property type="entry name" value="Vaccinia Virus protein VP39"/>
    <property type="match status" value="1"/>
</dbReference>
<keyword evidence="2" id="KW-1185">Reference proteome</keyword>
<sequence>MSVLRRTVRTLRAAGGAVSQPPFVPNGHFYSPVNGPADVARGLSTITELPGVDLREPAQLELFGTLLPLFEEAPYRRYRAGAGSGNSMYEAADALVYRAFVRHLKPRRVIEVGAGFSTAMLLDTADQYLPALEVTCIEPYPDRLNSLLLAEDKVKLIAAPVQDVPVEVFTQLEPGDVLFIDSTHVAKAGSDVLWLFLHVLPRLAPGVVVHVHDIFWPFEYPAQWLREGRSWNEDYLVHAFLCHNQAWRIELFSSWLWHRHSEAVPQLLRGQEPGALWLRRV</sequence>